<protein>
    <recommendedName>
        <fullName evidence="1">DUF7082 domain-containing protein</fullName>
    </recommendedName>
</protein>
<accession>A0A0D7A1G8</accession>
<feature type="domain" description="DUF7082" evidence="1">
    <location>
        <begin position="1"/>
        <end position="138"/>
    </location>
</feature>
<dbReference type="PANTHER" id="PTHR39463:SF1">
    <property type="entry name" value="MEDUSA"/>
    <property type="match status" value="1"/>
</dbReference>
<reference evidence="2 3" key="1">
    <citation type="journal article" date="2015" name="Fungal Genet. Biol.">
        <title>Evolution of novel wood decay mechanisms in Agaricales revealed by the genome sequences of Fistulina hepatica and Cylindrobasidium torrendii.</title>
        <authorList>
            <person name="Floudas D."/>
            <person name="Held B.W."/>
            <person name="Riley R."/>
            <person name="Nagy L.G."/>
            <person name="Koehler G."/>
            <person name="Ransdell A.S."/>
            <person name="Younus H."/>
            <person name="Chow J."/>
            <person name="Chiniquy J."/>
            <person name="Lipzen A."/>
            <person name="Tritt A."/>
            <person name="Sun H."/>
            <person name="Haridas S."/>
            <person name="LaButti K."/>
            <person name="Ohm R.A."/>
            <person name="Kues U."/>
            <person name="Blanchette R.A."/>
            <person name="Grigoriev I.V."/>
            <person name="Minto R.E."/>
            <person name="Hibbett D.S."/>
        </authorList>
    </citation>
    <scope>NUCLEOTIDE SEQUENCE [LARGE SCALE GENOMIC DNA]</scope>
    <source>
        <strain evidence="2 3">ATCC 64428</strain>
    </source>
</reference>
<sequence length="146" mass="16925">WTPAERAAGRRLVAVQRVLEGPRMMVIMKPISQEGYRNSDSVISCIYHEQSGNYYVTSVDIIYLLENLAEHDFVVEEKNRIRRNLEGLRPTTVSKSKPGFESFFQLIMDFPDPKPRNIEKDLKVFEWGLLGQALEKILSKYVINYS</sequence>
<proteinExistence type="predicted"/>
<evidence type="ECO:0000259" key="1">
    <source>
        <dbReference type="Pfam" id="PF23305"/>
    </source>
</evidence>
<organism evidence="2 3">
    <name type="scientific">Fistulina hepatica ATCC 64428</name>
    <dbReference type="NCBI Taxonomy" id="1128425"/>
    <lineage>
        <taxon>Eukaryota</taxon>
        <taxon>Fungi</taxon>
        <taxon>Dikarya</taxon>
        <taxon>Basidiomycota</taxon>
        <taxon>Agaricomycotina</taxon>
        <taxon>Agaricomycetes</taxon>
        <taxon>Agaricomycetidae</taxon>
        <taxon>Agaricales</taxon>
        <taxon>Fistulinaceae</taxon>
        <taxon>Fistulina</taxon>
    </lineage>
</organism>
<dbReference type="EMBL" id="KN882089">
    <property type="protein sequence ID" value="KIY44575.1"/>
    <property type="molecule type" value="Genomic_DNA"/>
</dbReference>
<dbReference type="PANTHER" id="PTHR39463">
    <property type="entry name" value="MEDUSA"/>
    <property type="match status" value="1"/>
</dbReference>
<evidence type="ECO:0000313" key="3">
    <source>
        <dbReference type="Proteomes" id="UP000054144"/>
    </source>
</evidence>
<dbReference type="Proteomes" id="UP000054144">
    <property type="component" value="Unassembled WGS sequence"/>
</dbReference>
<dbReference type="Pfam" id="PF23305">
    <property type="entry name" value="DUF7082"/>
    <property type="match status" value="1"/>
</dbReference>
<dbReference type="OrthoDB" id="1751210at2759"/>
<feature type="non-terminal residue" evidence="2">
    <location>
        <position position="146"/>
    </location>
</feature>
<feature type="non-terminal residue" evidence="2">
    <location>
        <position position="1"/>
    </location>
</feature>
<name>A0A0D7A1G8_9AGAR</name>
<gene>
    <name evidence="2" type="ORF">FISHEDRAFT_8661</name>
</gene>
<keyword evidence="3" id="KW-1185">Reference proteome</keyword>
<dbReference type="InterPro" id="IPR055509">
    <property type="entry name" value="DUF7082"/>
</dbReference>
<evidence type="ECO:0000313" key="2">
    <source>
        <dbReference type="EMBL" id="KIY44575.1"/>
    </source>
</evidence>
<dbReference type="AlphaFoldDB" id="A0A0D7A1G8"/>
<dbReference type="GO" id="GO:0005634">
    <property type="term" value="C:nucleus"/>
    <property type="evidence" value="ECO:0007669"/>
    <property type="project" value="TreeGrafter"/>
</dbReference>